<dbReference type="Gramene" id="KCW50044">
    <property type="protein sequence ID" value="KCW50044"/>
    <property type="gene ID" value="EUGRSUZ_K03486"/>
</dbReference>
<reference evidence="5" key="1">
    <citation type="submission" date="2013-07" db="EMBL/GenBank/DDBJ databases">
        <title>The genome of Eucalyptus grandis.</title>
        <authorList>
            <person name="Schmutz J."/>
            <person name="Hayes R."/>
            <person name="Myburg A."/>
            <person name="Tuskan G."/>
            <person name="Grattapaglia D."/>
            <person name="Rokhsar D.S."/>
        </authorList>
    </citation>
    <scope>NUCLEOTIDE SEQUENCE</scope>
    <source>
        <tissue evidence="5">Leaf extractions</tissue>
    </source>
</reference>
<dbReference type="PANTHER" id="PTHR47926">
    <property type="entry name" value="PENTATRICOPEPTIDE REPEAT-CONTAINING PROTEIN"/>
    <property type="match status" value="1"/>
</dbReference>
<dbReference type="Pfam" id="PF13041">
    <property type="entry name" value="PPR_2"/>
    <property type="match status" value="1"/>
</dbReference>
<dbReference type="InterPro" id="IPR046849">
    <property type="entry name" value="E2_motif"/>
</dbReference>
<name>A0A059A8I9_EUCGR</name>
<dbReference type="InParanoid" id="A0A059A8I9"/>
<dbReference type="FunFam" id="1.25.40.10:FF:000690">
    <property type="entry name" value="Pentatricopeptide repeat-containing protein"/>
    <property type="match status" value="1"/>
</dbReference>
<feature type="repeat" description="PPR" evidence="3">
    <location>
        <begin position="348"/>
        <end position="382"/>
    </location>
</feature>
<dbReference type="InterPro" id="IPR002885">
    <property type="entry name" value="PPR_rpt"/>
</dbReference>
<keyword evidence="2" id="KW-0677">Repeat</keyword>
<dbReference type="FunFam" id="1.25.40.10:FF:000348">
    <property type="entry name" value="Pentatricopeptide repeat-containing protein chloroplastic"/>
    <property type="match status" value="1"/>
</dbReference>
<dbReference type="InterPro" id="IPR046960">
    <property type="entry name" value="PPR_At4g14850-like_plant"/>
</dbReference>
<dbReference type="OMA" id="RMRFHGV"/>
<dbReference type="GO" id="GO:0003729">
    <property type="term" value="F:mRNA binding"/>
    <property type="evidence" value="ECO:0007669"/>
    <property type="project" value="UniProtKB-ARBA"/>
</dbReference>
<accession>A0A059A8I9</accession>
<dbReference type="InterPro" id="IPR011990">
    <property type="entry name" value="TPR-like_helical_dom_sf"/>
</dbReference>
<evidence type="ECO:0000256" key="1">
    <source>
        <dbReference type="ARBA" id="ARBA00006643"/>
    </source>
</evidence>
<dbReference type="NCBIfam" id="TIGR00756">
    <property type="entry name" value="PPR"/>
    <property type="match status" value="3"/>
</dbReference>
<dbReference type="PROSITE" id="PS51375">
    <property type="entry name" value="PPR"/>
    <property type="match status" value="3"/>
</dbReference>
<sequence>MRSHGVEPDFHTFPFLLQSFDSVPHLQSGRQTHAQVFVFGLDRDTFVQTCLINMYSSCGDPPLARRVFDEIAEPDLPSWNSVVNAYLKLGRSDTARALFDEMPDRNVISWSSMINGYVRCGEFKEALALFREMQLAEGALVRPNEFTMSGVLLACGRLGALEHGKWAHAYIDRCGIRVDVVLGTCLIDMYAKCGSIERARLVFRNLGPNKDVMAWSAMISGLAMHGHPGECLDLFSNMIQQGVKPNGVTYLGILCTCVHGGLVSQGKEFFRQMSEEHGIIPMIQHYGCLVDLFGRAGLLKEAWTVVKSMPMEPDVLIWGALLSGSRTHGDIETCEIALKKLIQLDPGNSGAYVLLSNVYAKLGRWNEVRQVRNLMESKGIYKVPGCSLVELDGVLHEFFVGDDSHPDTKEIYMMLDEIMAKLKKAGYVGNTKEVLLDLDEEAKELALSLHSEKLAIAFCILKTSAGTPIRIIKNLRVCGDCHVAMKMISKVYRREIVIRDCNRFHQFNDGVCSCKDFW</sequence>
<dbReference type="eggNOG" id="KOG4197">
    <property type="taxonomic scope" value="Eukaryota"/>
</dbReference>
<dbReference type="GO" id="GO:0008270">
    <property type="term" value="F:zinc ion binding"/>
    <property type="evidence" value="ECO:0007669"/>
    <property type="project" value="InterPro"/>
</dbReference>
<protein>
    <recommendedName>
        <fullName evidence="4">DYW domain-containing protein</fullName>
    </recommendedName>
</protein>
<evidence type="ECO:0000259" key="4">
    <source>
        <dbReference type="Pfam" id="PF14432"/>
    </source>
</evidence>
<dbReference type="FunCoup" id="A0A059A8I9">
    <property type="interactions" value="36"/>
</dbReference>
<dbReference type="InterPro" id="IPR032867">
    <property type="entry name" value="DYW_dom"/>
</dbReference>
<dbReference type="AlphaFoldDB" id="A0A059A8I9"/>
<evidence type="ECO:0000256" key="3">
    <source>
        <dbReference type="PROSITE-ProRule" id="PRU00708"/>
    </source>
</evidence>
<comment type="similarity">
    <text evidence="1">Belongs to the PPR family. PCMP-H subfamily.</text>
</comment>
<dbReference type="Pfam" id="PF14432">
    <property type="entry name" value="DYW_deaminase"/>
    <property type="match status" value="1"/>
</dbReference>
<dbReference type="SUPFAM" id="SSF48452">
    <property type="entry name" value="TPR-like"/>
    <property type="match status" value="1"/>
</dbReference>
<dbReference type="EMBL" id="KK198763">
    <property type="protein sequence ID" value="KCW50044.1"/>
    <property type="molecule type" value="Genomic_DNA"/>
</dbReference>
<dbReference type="Pfam" id="PF20430">
    <property type="entry name" value="Eplus_motif"/>
    <property type="match status" value="1"/>
</dbReference>
<feature type="repeat" description="PPR" evidence="3">
    <location>
        <begin position="75"/>
        <end position="109"/>
    </location>
</feature>
<gene>
    <name evidence="5" type="ORF">EUGRSUZ_K03486</name>
</gene>
<dbReference type="Gene3D" id="1.25.40.10">
    <property type="entry name" value="Tetratricopeptide repeat domain"/>
    <property type="match status" value="3"/>
</dbReference>
<proteinExistence type="inferred from homology"/>
<organism evidence="5">
    <name type="scientific">Eucalyptus grandis</name>
    <name type="common">Flooded gum</name>
    <dbReference type="NCBI Taxonomy" id="71139"/>
    <lineage>
        <taxon>Eukaryota</taxon>
        <taxon>Viridiplantae</taxon>
        <taxon>Streptophyta</taxon>
        <taxon>Embryophyta</taxon>
        <taxon>Tracheophyta</taxon>
        <taxon>Spermatophyta</taxon>
        <taxon>Magnoliopsida</taxon>
        <taxon>eudicotyledons</taxon>
        <taxon>Gunneridae</taxon>
        <taxon>Pentapetalae</taxon>
        <taxon>rosids</taxon>
        <taxon>malvids</taxon>
        <taxon>Myrtales</taxon>
        <taxon>Myrtaceae</taxon>
        <taxon>Myrtoideae</taxon>
        <taxon>Eucalypteae</taxon>
        <taxon>Eucalyptus</taxon>
    </lineage>
</organism>
<dbReference type="Pfam" id="PF01535">
    <property type="entry name" value="PPR"/>
    <property type="match status" value="5"/>
</dbReference>
<feature type="domain" description="DYW" evidence="4">
    <location>
        <begin position="426"/>
        <end position="518"/>
    </location>
</feature>
<dbReference type="PANTHER" id="PTHR47926:SF537">
    <property type="entry name" value="PENTACOTRIPEPTIDE-REPEAT REGION OF PRORP DOMAIN-CONTAINING PROTEIN"/>
    <property type="match status" value="1"/>
</dbReference>
<feature type="repeat" description="PPR" evidence="3">
    <location>
        <begin position="211"/>
        <end position="245"/>
    </location>
</feature>
<dbReference type="InterPro" id="IPR046848">
    <property type="entry name" value="E_motif"/>
</dbReference>
<dbReference type="Pfam" id="PF20431">
    <property type="entry name" value="E_motif"/>
    <property type="match status" value="1"/>
</dbReference>
<evidence type="ECO:0000256" key="2">
    <source>
        <dbReference type="ARBA" id="ARBA00022737"/>
    </source>
</evidence>
<dbReference type="GO" id="GO:0009451">
    <property type="term" value="P:RNA modification"/>
    <property type="evidence" value="ECO:0007669"/>
    <property type="project" value="InterPro"/>
</dbReference>
<evidence type="ECO:0000313" key="5">
    <source>
        <dbReference type="EMBL" id="KCW50044.1"/>
    </source>
</evidence>